<proteinExistence type="predicted"/>
<name>A0A8T0A546_SILME</name>
<dbReference type="Proteomes" id="UP000606274">
    <property type="component" value="Unassembled WGS sequence"/>
</dbReference>
<protein>
    <submittedName>
        <fullName evidence="1">Uncharacterized protein</fullName>
    </submittedName>
</protein>
<keyword evidence="2" id="KW-1185">Reference proteome</keyword>
<accession>A0A8T0A546</accession>
<comment type="caution">
    <text evidence="1">The sequence shown here is derived from an EMBL/GenBank/DDBJ whole genome shotgun (WGS) entry which is preliminary data.</text>
</comment>
<sequence length="70" mass="8077">MHMLFLGHKNRDKSEYQGTEQLCWIVTGNKKIKMEEQNFENSLLQGTSSQKTHVVLDDDVVKALKDTVIK</sequence>
<reference evidence="1" key="1">
    <citation type="submission" date="2020-08" db="EMBL/GenBank/DDBJ databases">
        <title>Chromosome-level assembly of Southern catfish (Silurus meridionalis) provides insights into visual adaptation to the nocturnal and benthic lifestyles.</title>
        <authorList>
            <person name="Zhang Y."/>
            <person name="Wang D."/>
            <person name="Peng Z."/>
        </authorList>
    </citation>
    <scope>NUCLEOTIDE SEQUENCE</scope>
    <source>
        <strain evidence="1">SWU-2019-XX</strain>
        <tissue evidence="1">Muscle</tissue>
    </source>
</reference>
<evidence type="ECO:0000313" key="2">
    <source>
        <dbReference type="Proteomes" id="UP000606274"/>
    </source>
</evidence>
<evidence type="ECO:0000313" key="1">
    <source>
        <dbReference type="EMBL" id="KAF7686251.1"/>
    </source>
</evidence>
<dbReference type="AlphaFoldDB" id="A0A8T0A546"/>
<gene>
    <name evidence="1" type="ORF">HF521_015613</name>
</gene>
<organism evidence="1 2">
    <name type="scientific">Silurus meridionalis</name>
    <name type="common">Southern catfish</name>
    <name type="synonym">Silurus soldatovi meridionalis</name>
    <dbReference type="NCBI Taxonomy" id="175797"/>
    <lineage>
        <taxon>Eukaryota</taxon>
        <taxon>Metazoa</taxon>
        <taxon>Chordata</taxon>
        <taxon>Craniata</taxon>
        <taxon>Vertebrata</taxon>
        <taxon>Euteleostomi</taxon>
        <taxon>Actinopterygii</taxon>
        <taxon>Neopterygii</taxon>
        <taxon>Teleostei</taxon>
        <taxon>Ostariophysi</taxon>
        <taxon>Siluriformes</taxon>
        <taxon>Siluridae</taxon>
        <taxon>Silurus</taxon>
    </lineage>
</organism>
<dbReference type="EMBL" id="JABFDY010000029">
    <property type="protein sequence ID" value="KAF7686251.1"/>
    <property type="molecule type" value="Genomic_DNA"/>
</dbReference>